<dbReference type="PANTHER" id="PTHR42715">
    <property type="entry name" value="BETA-GLUCOSIDASE"/>
    <property type="match status" value="1"/>
</dbReference>
<evidence type="ECO:0000313" key="12">
    <source>
        <dbReference type="EMBL" id="GKT44503.1"/>
    </source>
</evidence>
<evidence type="ECO:0000256" key="4">
    <source>
        <dbReference type="ARBA" id="ARBA00012744"/>
    </source>
</evidence>
<keyword evidence="13" id="KW-1185">Reference proteome</keyword>
<dbReference type="InterPro" id="IPR019800">
    <property type="entry name" value="Glyco_hydro_3_AS"/>
</dbReference>
<dbReference type="InterPro" id="IPR026891">
    <property type="entry name" value="Fn3-like"/>
</dbReference>
<evidence type="ECO:0000256" key="8">
    <source>
        <dbReference type="ARBA" id="ARBA00023295"/>
    </source>
</evidence>
<dbReference type="Pfam" id="PF07691">
    <property type="entry name" value="PA14"/>
    <property type="match status" value="1"/>
</dbReference>
<dbReference type="EC" id="3.2.1.21" evidence="4 10"/>
<comment type="similarity">
    <text evidence="3 10">Belongs to the glycosyl hydrolase 3 family.</text>
</comment>
<organism evidence="12 13">
    <name type="scientific">Colletotrichum spaethianum</name>
    <dbReference type="NCBI Taxonomy" id="700344"/>
    <lineage>
        <taxon>Eukaryota</taxon>
        <taxon>Fungi</taxon>
        <taxon>Dikarya</taxon>
        <taxon>Ascomycota</taxon>
        <taxon>Pezizomycotina</taxon>
        <taxon>Sordariomycetes</taxon>
        <taxon>Hypocreomycetidae</taxon>
        <taxon>Glomerellales</taxon>
        <taxon>Glomerellaceae</taxon>
        <taxon>Colletotrichum</taxon>
        <taxon>Colletotrichum spaethianum species complex</taxon>
    </lineage>
</organism>
<dbReference type="Gene3D" id="2.60.40.10">
    <property type="entry name" value="Immunoglobulins"/>
    <property type="match status" value="1"/>
</dbReference>
<evidence type="ECO:0000259" key="11">
    <source>
        <dbReference type="PROSITE" id="PS51820"/>
    </source>
</evidence>
<dbReference type="AlphaFoldDB" id="A0AA37L9W1"/>
<dbReference type="InterPro" id="IPR013783">
    <property type="entry name" value="Ig-like_fold"/>
</dbReference>
<protein>
    <recommendedName>
        <fullName evidence="4 10">beta-glucosidase</fullName>
        <ecNumber evidence="4 10">3.2.1.21</ecNumber>
    </recommendedName>
</protein>
<keyword evidence="8 10" id="KW-0326">Glycosidase</keyword>
<evidence type="ECO:0000256" key="2">
    <source>
        <dbReference type="ARBA" id="ARBA00004987"/>
    </source>
</evidence>
<dbReference type="Gene3D" id="3.40.50.1700">
    <property type="entry name" value="Glycoside hydrolase family 3 C-terminal domain"/>
    <property type="match status" value="2"/>
</dbReference>
<dbReference type="GO" id="GO:0008422">
    <property type="term" value="F:beta-glucosidase activity"/>
    <property type="evidence" value="ECO:0007669"/>
    <property type="project" value="UniProtKB-EC"/>
</dbReference>
<evidence type="ECO:0000256" key="5">
    <source>
        <dbReference type="ARBA" id="ARBA00022801"/>
    </source>
</evidence>
<dbReference type="Pfam" id="PF00933">
    <property type="entry name" value="Glyco_hydro_3"/>
    <property type="match status" value="1"/>
</dbReference>
<dbReference type="PANTHER" id="PTHR42715:SF10">
    <property type="entry name" value="BETA-GLUCOSIDASE"/>
    <property type="match status" value="1"/>
</dbReference>
<name>A0AA37L9W1_9PEZI</name>
<keyword evidence="7 10" id="KW-0119">Carbohydrate metabolism</keyword>
<sequence length="694" mass="76214">MVIRASCPPECLMTAYNSINGKHADMNNWLIEEILRKQWGFQGLVMSDWGGTNSTLESLLAGTDLEMPGPPERRGQKLLESLYADTPDVKKALSAIDTSVARVLRLAGKHGLLGLTPEAACRTRNSPEVSSTTAQDVRLMREIAANGIVLLKNNAKALPLCVSDLDGKQVAFIGPNALVGTPGGGGSASMNPQYLSHPMSSFQTAAAELGSKVEVKYAIGTVAHKWLPLLSKSHWSASGQDATQSENSLIRIDFYKSSSPEGAIEETQYRDSSSIDLCDSAPKAFQVDPVPPYSFRVTSVLTPHSSGTHCFSVSSVGDATLRVDDELVVDNRNWTQHGETFYSFGSAELTGKKYLEAGKPYLVCVEGCVRKEPRPDQAFSSVNHVFATHPSVRLGYEEELPEREALIQEAVTLADESEASVVVLGLTDEWESEGYDRQSMALPGGQDSLVDALLRKVKRPERLIFVNQSGSPVELPWIDRASTFVQAWYGGQEAGNALADILLGTINPSGRLPITWPKAYSDLPFAHDPESWPGVNGTVKYKEDYQVGYRWYSHHAKTQPQWWFGCGQSYTNFEQNITSISCADTGSWTVEVSVVNVGNCDGADVVQLYQWPAADEEEVMLVSFAKTTVMKPQESLHLALEVNKRDAARWVEDRWVIAPGEYVFGLGIGAMERDGRTWKLYQDMAEWPAANDMQ</sequence>
<accession>A0AA37L9W1</accession>
<dbReference type="SUPFAM" id="SSF51445">
    <property type="entry name" value="(Trans)glycosidases"/>
    <property type="match status" value="1"/>
</dbReference>
<dbReference type="GeneID" id="73325486"/>
<evidence type="ECO:0000256" key="3">
    <source>
        <dbReference type="ARBA" id="ARBA00005336"/>
    </source>
</evidence>
<dbReference type="InterPro" id="IPR017853">
    <property type="entry name" value="GH"/>
</dbReference>
<gene>
    <name evidence="12" type="ORF">ColSpa_04684</name>
</gene>
<feature type="domain" description="PA14" evidence="11">
    <location>
        <begin position="245"/>
        <end position="404"/>
    </location>
</feature>
<dbReference type="Gene3D" id="3.20.20.300">
    <property type="entry name" value="Glycoside hydrolase, family 3, N-terminal domain"/>
    <property type="match status" value="1"/>
</dbReference>
<dbReference type="InterPro" id="IPR037524">
    <property type="entry name" value="PA14/GLEYA"/>
</dbReference>
<dbReference type="SUPFAM" id="SSF56988">
    <property type="entry name" value="Anthrax protective antigen"/>
    <property type="match status" value="1"/>
</dbReference>
<dbReference type="Proteomes" id="UP001055115">
    <property type="component" value="Unassembled WGS sequence"/>
</dbReference>
<comment type="caution">
    <text evidence="12">The sequence shown here is derived from an EMBL/GenBank/DDBJ whole genome shotgun (WGS) entry which is preliminary data.</text>
</comment>
<dbReference type="EMBL" id="BQXU01000010">
    <property type="protein sequence ID" value="GKT44503.1"/>
    <property type="molecule type" value="Genomic_DNA"/>
</dbReference>
<evidence type="ECO:0000256" key="10">
    <source>
        <dbReference type="RuleBase" id="RU361161"/>
    </source>
</evidence>
<comment type="pathway">
    <text evidence="2 10">Glycan metabolism; cellulose degradation.</text>
</comment>
<evidence type="ECO:0000256" key="1">
    <source>
        <dbReference type="ARBA" id="ARBA00000448"/>
    </source>
</evidence>
<dbReference type="PROSITE" id="PS51820">
    <property type="entry name" value="PA14"/>
    <property type="match status" value="1"/>
</dbReference>
<evidence type="ECO:0000256" key="6">
    <source>
        <dbReference type="ARBA" id="ARBA00023180"/>
    </source>
</evidence>
<keyword evidence="9 10" id="KW-0624">Polysaccharide degradation</keyword>
<dbReference type="InterPro" id="IPR011658">
    <property type="entry name" value="PA14_dom"/>
</dbReference>
<dbReference type="Pfam" id="PF01915">
    <property type="entry name" value="Glyco_hydro_3_C"/>
    <property type="match status" value="1"/>
</dbReference>
<evidence type="ECO:0000256" key="7">
    <source>
        <dbReference type="ARBA" id="ARBA00023277"/>
    </source>
</evidence>
<dbReference type="InterPro" id="IPR002772">
    <property type="entry name" value="Glyco_hydro_3_C"/>
</dbReference>
<dbReference type="SUPFAM" id="SSF52279">
    <property type="entry name" value="Beta-D-glucan exohydrolase, C-terminal domain"/>
    <property type="match status" value="1"/>
</dbReference>
<evidence type="ECO:0000256" key="9">
    <source>
        <dbReference type="ARBA" id="ARBA00023326"/>
    </source>
</evidence>
<dbReference type="InterPro" id="IPR001764">
    <property type="entry name" value="Glyco_hydro_3_N"/>
</dbReference>
<dbReference type="InterPro" id="IPR036881">
    <property type="entry name" value="Glyco_hydro_3_C_sf"/>
</dbReference>
<dbReference type="SMART" id="SM00758">
    <property type="entry name" value="PA14"/>
    <property type="match status" value="1"/>
</dbReference>
<dbReference type="PROSITE" id="PS00775">
    <property type="entry name" value="GLYCOSYL_HYDROL_F3"/>
    <property type="match status" value="1"/>
</dbReference>
<keyword evidence="6" id="KW-0325">Glycoprotein</keyword>
<dbReference type="GO" id="GO:0009251">
    <property type="term" value="P:glucan catabolic process"/>
    <property type="evidence" value="ECO:0007669"/>
    <property type="project" value="TreeGrafter"/>
</dbReference>
<comment type="catalytic activity">
    <reaction evidence="1 10">
        <text>Hydrolysis of terminal, non-reducing beta-D-glucosyl residues with release of beta-D-glucose.</text>
        <dbReference type="EC" id="3.2.1.21"/>
    </reaction>
</comment>
<keyword evidence="5 10" id="KW-0378">Hydrolase</keyword>
<dbReference type="SMART" id="SM01217">
    <property type="entry name" value="Fn3_like"/>
    <property type="match status" value="1"/>
</dbReference>
<dbReference type="InterPro" id="IPR036962">
    <property type="entry name" value="Glyco_hydro_3_N_sf"/>
</dbReference>
<dbReference type="RefSeq" id="XP_049126853.1">
    <property type="nucleotide sequence ID" value="XM_049270896.1"/>
</dbReference>
<dbReference type="Pfam" id="PF14310">
    <property type="entry name" value="Fn3-like"/>
    <property type="match status" value="1"/>
</dbReference>
<evidence type="ECO:0000313" key="13">
    <source>
        <dbReference type="Proteomes" id="UP001055115"/>
    </source>
</evidence>
<proteinExistence type="inferred from homology"/>
<reference evidence="12 13" key="1">
    <citation type="submission" date="2022-03" db="EMBL/GenBank/DDBJ databases">
        <title>Genome data of Colletotrichum spp.</title>
        <authorList>
            <person name="Utami Y.D."/>
            <person name="Hiruma K."/>
        </authorList>
    </citation>
    <scope>NUCLEOTIDE SEQUENCE [LARGE SCALE GENOMIC DNA]</scope>
    <source>
        <strain evidence="12 13">MAFF 239500</strain>
    </source>
</reference>
<dbReference type="InterPro" id="IPR050288">
    <property type="entry name" value="Cellulose_deg_GH3"/>
</dbReference>